<dbReference type="NCBIfam" id="TIGR00877">
    <property type="entry name" value="purD"/>
    <property type="match status" value="1"/>
</dbReference>
<dbReference type="InterPro" id="IPR037123">
    <property type="entry name" value="PRibGlycinamide_synth_C_sf"/>
</dbReference>
<evidence type="ECO:0000256" key="11">
    <source>
        <dbReference type="ARBA" id="ARBA00042242"/>
    </source>
</evidence>
<dbReference type="EMBL" id="DF820490">
    <property type="protein sequence ID" value="GAK31127.1"/>
    <property type="molecule type" value="Genomic_DNA"/>
</dbReference>
<dbReference type="InterPro" id="IPR011054">
    <property type="entry name" value="Rudment_hybrid_motif"/>
</dbReference>
<dbReference type="Proteomes" id="UP000030643">
    <property type="component" value="Unassembled WGS sequence"/>
</dbReference>
<comment type="pathway">
    <text evidence="3 13">Purine metabolism; IMP biosynthesis via de novo pathway; N(1)-(5-phospho-D-ribosyl)glycinamide from 5-phospho-alpha-D-ribose 1-diphosphate: step 2/2.</text>
</comment>
<name>A0A069CUQ0_WEIOS</name>
<dbReference type="PANTHER" id="PTHR43472:SF1">
    <property type="entry name" value="PHOSPHORIBOSYLAMINE--GLYCINE LIGASE, CHLOROPLASTIC"/>
    <property type="match status" value="1"/>
</dbReference>
<evidence type="ECO:0000256" key="14">
    <source>
        <dbReference type="PROSITE-ProRule" id="PRU00409"/>
    </source>
</evidence>
<comment type="cofactor">
    <cofactor evidence="2">
        <name>Mg(2+)</name>
        <dbReference type="ChEBI" id="CHEBI:18420"/>
    </cofactor>
</comment>
<keyword evidence="5 13" id="KW-0436">Ligase</keyword>
<dbReference type="PROSITE" id="PS50975">
    <property type="entry name" value="ATP_GRASP"/>
    <property type="match status" value="1"/>
</dbReference>
<dbReference type="GO" id="GO:0005524">
    <property type="term" value="F:ATP binding"/>
    <property type="evidence" value="ECO:0007669"/>
    <property type="project" value="UniProtKB-UniRule"/>
</dbReference>
<dbReference type="InterPro" id="IPR000115">
    <property type="entry name" value="PRibGlycinamide_synth"/>
</dbReference>
<dbReference type="SMART" id="SM01210">
    <property type="entry name" value="GARS_C"/>
    <property type="match status" value="1"/>
</dbReference>
<accession>A0A069CUQ0</accession>
<comment type="similarity">
    <text evidence="10 13">Belongs to the GARS family.</text>
</comment>
<evidence type="ECO:0000313" key="17">
    <source>
        <dbReference type="Proteomes" id="UP000030643"/>
    </source>
</evidence>
<dbReference type="EC" id="6.3.4.13" evidence="4 13"/>
<evidence type="ECO:0000313" key="16">
    <source>
        <dbReference type="EMBL" id="GAK31127.1"/>
    </source>
</evidence>
<evidence type="ECO:0000256" key="9">
    <source>
        <dbReference type="ARBA" id="ARBA00023211"/>
    </source>
</evidence>
<evidence type="ECO:0000256" key="8">
    <source>
        <dbReference type="ARBA" id="ARBA00022840"/>
    </source>
</evidence>
<dbReference type="HAMAP" id="MF_00138">
    <property type="entry name" value="GARS"/>
    <property type="match status" value="1"/>
</dbReference>
<dbReference type="InterPro" id="IPR013815">
    <property type="entry name" value="ATP_grasp_subdomain_1"/>
</dbReference>
<gene>
    <name evidence="13 16" type="primary">purD</name>
    <name evidence="16" type="ORF">WOSG25_071040</name>
</gene>
<evidence type="ECO:0000259" key="15">
    <source>
        <dbReference type="PROSITE" id="PS50975"/>
    </source>
</evidence>
<evidence type="ECO:0000256" key="5">
    <source>
        <dbReference type="ARBA" id="ARBA00022598"/>
    </source>
</evidence>
<dbReference type="AlphaFoldDB" id="A0A069CUQ0"/>
<dbReference type="UniPathway" id="UPA00074">
    <property type="reaction ID" value="UER00125"/>
</dbReference>
<protein>
    <recommendedName>
        <fullName evidence="4 13">Phosphoribosylamine--glycine ligase</fullName>
        <ecNumber evidence="4 13">6.3.4.13</ecNumber>
    </recommendedName>
    <alternativeName>
        <fullName evidence="13">GARS</fullName>
    </alternativeName>
    <alternativeName>
        <fullName evidence="11 13">Glycinamide ribonucleotide synthetase</fullName>
    </alternativeName>
    <alternativeName>
        <fullName evidence="12 13">Phosphoribosylglycinamide synthetase</fullName>
    </alternativeName>
</protein>
<keyword evidence="9" id="KW-0464">Manganese</keyword>
<dbReference type="SUPFAM" id="SSF51246">
    <property type="entry name" value="Rudiment single hybrid motif"/>
    <property type="match status" value="1"/>
</dbReference>
<comment type="cofactor">
    <cofactor evidence="1">
        <name>Mn(2+)</name>
        <dbReference type="ChEBI" id="CHEBI:29035"/>
    </cofactor>
</comment>
<dbReference type="GO" id="GO:0009113">
    <property type="term" value="P:purine nucleobase biosynthetic process"/>
    <property type="evidence" value="ECO:0007669"/>
    <property type="project" value="InterPro"/>
</dbReference>
<reference evidence="17" key="1">
    <citation type="journal article" date="2014" name="Genome Announc.">
        <title>Draft genome sequence of Weissella oryzae SG25T, isolated from fermented rice grains.</title>
        <authorList>
            <person name="Tanizawa Y."/>
            <person name="Fujisawa T."/>
            <person name="Mochizuki T."/>
            <person name="Kaminuma E."/>
            <person name="Suzuki Y."/>
            <person name="Nakamura Y."/>
            <person name="Tohno M."/>
        </authorList>
    </citation>
    <scope>NUCLEOTIDE SEQUENCE [LARGE SCALE GENOMIC DNA]</scope>
    <source>
        <strain evidence="17">DSM 25784 / JCM 18191 / LMG 30913 / SG25</strain>
    </source>
</reference>
<keyword evidence="6 14" id="KW-0547">Nucleotide-binding</keyword>
<dbReference type="eggNOG" id="COG0151">
    <property type="taxonomic scope" value="Bacteria"/>
</dbReference>
<dbReference type="Gene3D" id="3.40.50.20">
    <property type="match status" value="1"/>
</dbReference>
<dbReference type="GO" id="GO:0006189">
    <property type="term" value="P:'de novo' IMP biosynthetic process"/>
    <property type="evidence" value="ECO:0007669"/>
    <property type="project" value="UniProtKB-UniRule"/>
</dbReference>
<dbReference type="GO" id="GO:0004637">
    <property type="term" value="F:phosphoribosylamine-glycine ligase activity"/>
    <property type="evidence" value="ECO:0007669"/>
    <property type="project" value="UniProtKB-UniRule"/>
</dbReference>
<dbReference type="Pfam" id="PF02843">
    <property type="entry name" value="GARS_C"/>
    <property type="match status" value="1"/>
</dbReference>
<dbReference type="RefSeq" id="WP_027699158.1">
    <property type="nucleotide sequence ID" value="NZ_DF820490.1"/>
</dbReference>
<evidence type="ECO:0000256" key="6">
    <source>
        <dbReference type="ARBA" id="ARBA00022741"/>
    </source>
</evidence>
<evidence type="ECO:0000256" key="3">
    <source>
        <dbReference type="ARBA" id="ARBA00005174"/>
    </source>
</evidence>
<dbReference type="InterPro" id="IPR020559">
    <property type="entry name" value="PRibGlycinamide_synth_CS"/>
</dbReference>
<proteinExistence type="inferred from homology"/>
<dbReference type="Pfam" id="PF01071">
    <property type="entry name" value="GARS_A"/>
    <property type="match status" value="1"/>
</dbReference>
<dbReference type="InterPro" id="IPR020562">
    <property type="entry name" value="PRibGlycinamide_synth_N"/>
</dbReference>
<dbReference type="SUPFAM" id="SSF52440">
    <property type="entry name" value="PreATP-grasp domain"/>
    <property type="match status" value="1"/>
</dbReference>
<dbReference type="SUPFAM" id="SSF56059">
    <property type="entry name" value="Glutathione synthetase ATP-binding domain-like"/>
    <property type="match status" value="1"/>
</dbReference>
<feature type="domain" description="ATP-grasp" evidence="15">
    <location>
        <begin position="108"/>
        <end position="309"/>
    </location>
</feature>
<dbReference type="Gene3D" id="3.30.470.20">
    <property type="entry name" value="ATP-grasp fold, B domain"/>
    <property type="match status" value="1"/>
</dbReference>
<evidence type="ECO:0000256" key="10">
    <source>
        <dbReference type="ARBA" id="ARBA00038345"/>
    </source>
</evidence>
<dbReference type="PROSITE" id="PS00184">
    <property type="entry name" value="GARS"/>
    <property type="match status" value="1"/>
</dbReference>
<dbReference type="Gene3D" id="3.30.1490.20">
    <property type="entry name" value="ATP-grasp fold, A domain"/>
    <property type="match status" value="1"/>
</dbReference>
<evidence type="ECO:0000256" key="7">
    <source>
        <dbReference type="ARBA" id="ARBA00022755"/>
    </source>
</evidence>
<dbReference type="OrthoDB" id="9807240at2"/>
<dbReference type="InterPro" id="IPR016185">
    <property type="entry name" value="PreATP-grasp_dom_sf"/>
</dbReference>
<dbReference type="GO" id="GO:0046872">
    <property type="term" value="F:metal ion binding"/>
    <property type="evidence" value="ECO:0007669"/>
    <property type="project" value="InterPro"/>
</dbReference>
<keyword evidence="17" id="KW-1185">Reference proteome</keyword>
<dbReference type="Pfam" id="PF02844">
    <property type="entry name" value="GARS_N"/>
    <property type="match status" value="1"/>
</dbReference>
<comment type="catalytic activity">
    <reaction evidence="13">
        <text>5-phospho-beta-D-ribosylamine + glycine + ATP = N(1)-(5-phospho-beta-D-ribosyl)glycinamide + ADP + phosphate + H(+)</text>
        <dbReference type="Rhea" id="RHEA:17453"/>
        <dbReference type="ChEBI" id="CHEBI:15378"/>
        <dbReference type="ChEBI" id="CHEBI:30616"/>
        <dbReference type="ChEBI" id="CHEBI:43474"/>
        <dbReference type="ChEBI" id="CHEBI:57305"/>
        <dbReference type="ChEBI" id="CHEBI:58681"/>
        <dbReference type="ChEBI" id="CHEBI:143788"/>
        <dbReference type="ChEBI" id="CHEBI:456216"/>
        <dbReference type="EC" id="6.3.4.13"/>
    </reaction>
</comment>
<evidence type="ECO:0000256" key="4">
    <source>
        <dbReference type="ARBA" id="ARBA00013255"/>
    </source>
</evidence>
<dbReference type="Gene3D" id="3.90.600.10">
    <property type="entry name" value="Phosphoribosylglycinamide synthetase, C-terminal domain"/>
    <property type="match status" value="1"/>
</dbReference>
<evidence type="ECO:0000256" key="1">
    <source>
        <dbReference type="ARBA" id="ARBA00001936"/>
    </source>
</evidence>
<sequence length="413" mass="43655">MKFLVIGSGGREHAIAKKLLASPQVRTVYAAPGNPGMQLDGIELVPISELANTELVAFAKEAAVDFTFVGPENALANGVTDAFLAANLAIFAPTKAAAEIESSKEFAKQFMAKYAIPTAHYASFTDYQAAKDYLAVVGAPIVIKADGLAAGKGVTVALDLATAQQALENVFTDADARVVIEEYLVGEEFSLFSFVHGNKFYPMPIAQDHKRALDGDQGANTGGMGAYSPVNHIAPAMVQTTLDTIVKPAVAGLVKEGRSFTGILYTGVILTANGPKVIEFNARFGDPETQVVLPRLKTDLAQVIIDLLADRQLKLAWQETGVSLGVVVASKGYPGKYATNIALPVFPADWDVYYAGVKAGADGKLLSAGGRVYLLAADGADLKAAQADVYAKLAQLEQPDMFYRHDIGAKGVK</sequence>
<organism evidence="16 17">
    <name type="scientific">Weissella oryzae (strain DSM 25784 / JCM 18191 / LMG 30913 / SG25)</name>
    <dbReference type="NCBI Taxonomy" id="1329250"/>
    <lineage>
        <taxon>Bacteria</taxon>
        <taxon>Bacillati</taxon>
        <taxon>Bacillota</taxon>
        <taxon>Bacilli</taxon>
        <taxon>Lactobacillales</taxon>
        <taxon>Lactobacillaceae</taxon>
        <taxon>Weissella</taxon>
    </lineage>
</organism>
<dbReference type="STRING" id="1329250.WOSG25_071040"/>
<dbReference type="InterPro" id="IPR020561">
    <property type="entry name" value="PRibGlycinamid_synth_ATP-grasp"/>
</dbReference>
<keyword evidence="7 13" id="KW-0658">Purine biosynthesis</keyword>
<dbReference type="InterPro" id="IPR020560">
    <property type="entry name" value="PRibGlycinamide_synth_C-dom"/>
</dbReference>
<dbReference type="SMART" id="SM01209">
    <property type="entry name" value="GARS_A"/>
    <property type="match status" value="1"/>
</dbReference>
<dbReference type="PANTHER" id="PTHR43472">
    <property type="entry name" value="PHOSPHORIBOSYLAMINE--GLYCINE LIGASE"/>
    <property type="match status" value="1"/>
</dbReference>
<dbReference type="InterPro" id="IPR011761">
    <property type="entry name" value="ATP-grasp"/>
</dbReference>
<evidence type="ECO:0000256" key="2">
    <source>
        <dbReference type="ARBA" id="ARBA00001946"/>
    </source>
</evidence>
<evidence type="ECO:0000256" key="12">
    <source>
        <dbReference type="ARBA" id="ARBA00042864"/>
    </source>
</evidence>
<evidence type="ECO:0000256" key="13">
    <source>
        <dbReference type="HAMAP-Rule" id="MF_00138"/>
    </source>
</evidence>
<keyword evidence="8 14" id="KW-0067">ATP-binding</keyword>